<keyword evidence="4" id="KW-1185">Reference proteome</keyword>
<organism evidence="3 4">
    <name type="scientific">Neolewinella agarilytica</name>
    <dbReference type="NCBI Taxonomy" id="478744"/>
    <lineage>
        <taxon>Bacteria</taxon>
        <taxon>Pseudomonadati</taxon>
        <taxon>Bacteroidota</taxon>
        <taxon>Saprospiria</taxon>
        <taxon>Saprospirales</taxon>
        <taxon>Lewinellaceae</taxon>
        <taxon>Neolewinella</taxon>
    </lineage>
</organism>
<proteinExistence type="predicted"/>
<dbReference type="AlphaFoldDB" id="A0A1H9NJI2"/>
<keyword evidence="3" id="KW-0121">Carboxypeptidase</keyword>
<feature type="domain" description="D-alanyl-D-alanine carboxypeptidase-like core" evidence="2">
    <location>
        <begin position="94"/>
        <end position="237"/>
    </location>
</feature>
<accession>A0A1H9NJI2</accession>
<dbReference type="SUPFAM" id="SSF55166">
    <property type="entry name" value="Hedgehog/DD-peptidase"/>
    <property type="match status" value="1"/>
</dbReference>
<gene>
    <name evidence="3" type="ORF">SAMN05444359_13735</name>
</gene>
<dbReference type="RefSeq" id="WP_090173073.1">
    <property type="nucleotide sequence ID" value="NZ_FOFB01000037.1"/>
</dbReference>
<sequence>MKQLLSFALLLLLFSCGNESGPAATETGPEVVAAAAPIPDTAPAAAAPKAVAIDTNAPPTIPSYTFLTGKFDPLVHPDFVPVAPKYTDGDPYVLHQDTYAAFEKMHAAAARDGVQLIMVSATRNFARQKQIWEAKWNGQRLLEGKEKANLAFPDPADRARAILRYSSMPGTSRHHWGTDIDLNALTNGYFKQGEGKKIYDWLQANAAAFGFCQPYTAKGDERPNGYEEERWHWSYLPLATQLTDYAATQLQDENITGFAGAEAASAIRVIDNYVLGINPECRSPKKAH</sequence>
<evidence type="ECO:0000313" key="3">
    <source>
        <dbReference type="EMBL" id="SER36120.1"/>
    </source>
</evidence>
<feature type="chain" id="PRO_5011571433" evidence="1">
    <location>
        <begin position="21"/>
        <end position="288"/>
    </location>
</feature>
<keyword evidence="1" id="KW-0732">Signal</keyword>
<feature type="signal peptide" evidence="1">
    <location>
        <begin position="1"/>
        <end position="20"/>
    </location>
</feature>
<dbReference type="InterPro" id="IPR052179">
    <property type="entry name" value="DD-CPase-like"/>
</dbReference>
<reference evidence="4" key="1">
    <citation type="submission" date="2016-10" db="EMBL/GenBank/DDBJ databases">
        <authorList>
            <person name="Varghese N."/>
            <person name="Submissions S."/>
        </authorList>
    </citation>
    <scope>NUCLEOTIDE SEQUENCE [LARGE SCALE GENOMIC DNA]</scope>
    <source>
        <strain evidence="4">DSM 24740</strain>
    </source>
</reference>
<dbReference type="Proteomes" id="UP000199021">
    <property type="component" value="Unassembled WGS sequence"/>
</dbReference>
<dbReference type="STRING" id="478744.SAMN05444359_13735"/>
<keyword evidence="3" id="KW-0378">Hydrolase</keyword>
<dbReference type="PROSITE" id="PS51257">
    <property type="entry name" value="PROKAR_LIPOPROTEIN"/>
    <property type="match status" value="1"/>
</dbReference>
<dbReference type="FunCoup" id="A0A1H9NJI2">
    <property type="interactions" value="82"/>
</dbReference>
<dbReference type="Pfam" id="PF02557">
    <property type="entry name" value="VanY"/>
    <property type="match status" value="1"/>
</dbReference>
<evidence type="ECO:0000256" key="1">
    <source>
        <dbReference type="SAM" id="SignalP"/>
    </source>
</evidence>
<dbReference type="InParanoid" id="A0A1H9NJI2"/>
<dbReference type="Gene3D" id="3.30.1380.10">
    <property type="match status" value="1"/>
</dbReference>
<keyword evidence="3" id="KW-0645">Protease</keyword>
<name>A0A1H9NJI2_9BACT</name>
<dbReference type="EMBL" id="FOFB01000037">
    <property type="protein sequence ID" value="SER36120.1"/>
    <property type="molecule type" value="Genomic_DNA"/>
</dbReference>
<dbReference type="InterPro" id="IPR003709">
    <property type="entry name" value="VanY-like_core_dom"/>
</dbReference>
<dbReference type="PANTHER" id="PTHR34385:SF1">
    <property type="entry name" value="PEPTIDOGLYCAN L-ALANYL-D-GLUTAMATE ENDOPEPTIDASE CWLK"/>
    <property type="match status" value="1"/>
</dbReference>
<evidence type="ECO:0000313" key="4">
    <source>
        <dbReference type="Proteomes" id="UP000199021"/>
    </source>
</evidence>
<dbReference type="OrthoDB" id="9792074at2"/>
<protein>
    <submittedName>
        <fullName evidence="3">LD-carboxypeptidase LdcB, LAS superfamily</fullName>
    </submittedName>
</protein>
<evidence type="ECO:0000259" key="2">
    <source>
        <dbReference type="Pfam" id="PF02557"/>
    </source>
</evidence>
<dbReference type="CDD" id="cd14847">
    <property type="entry name" value="DD-carboxypeptidase_like"/>
    <property type="match status" value="1"/>
</dbReference>
<dbReference type="GO" id="GO:0006508">
    <property type="term" value="P:proteolysis"/>
    <property type="evidence" value="ECO:0007669"/>
    <property type="project" value="InterPro"/>
</dbReference>
<dbReference type="PANTHER" id="PTHR34385">
    <property type="entry name" value="D-ALANYL-D-ALANINE CARBOXYPEPTIDASE"/>
    <property type="match status" value="1"/>
</dbReference>
<dbReference type="InterPro" id="IPR009045">
    <property type="entry name" value="Zn_M74/Hedgehog-like"/>
</dbReference>
<dbReference type="GO" id="GO:0004180">
    <property type="term" value="F:carboxypeptidase activity"/>
    <property type="evidence" value="ECO:0007669"/>
    <property type="project" value="UniProtKB-KW"/>
</dbReference>